<dbReference type="PROSITE" id="PS50943">
    <property type="entry name" value="HTH_CROC1"/>
    <property type="match status" value="1"/>
</dbReference>
<dbReference type="Proteomes" id="UP001597191">
    <property type="component" value="Unassembled WGS sequence"/>
</dbReference>
<dbReference type="RefSeq" id="WP_225420137.1">
    <property type="nucleotide sequence ID" value="NZ_JBHTOH010000015.1"/>
</dbReference>
<dbReference type="InterPro" id="IPR010982">
    <property type="entry name" value="Lambda_DNA-bd_dom_sf"/>
</dbReference>
<evidence type="ECO:0000259" key="1">
    <source>
        <dbReference type="PROSITE" id="PS50943"/>
    </source>
</evidence>
<reference evidence="3" key="1">
    <citation type="journal article" date="2019" name="Int. J. Syst. Evol. Microbiol.">
        <title>The Global Catalogue of Microorganisms (GCM) 10K type strain sequencing project: providing services to taxonomists for standard genome sequencing and annotation.</title>
        <authorList>
            <consortium name="The Broad Institute Genomics Platform"/>
            <consortium name="The Broad Institute Genome Sequencing Center for Infectious Disease"/>
            <person name="Wu L."/>
            <person name="Ma J."/>
        </authorList>
    </citation>
    <scope>NUCLEOTIDE SEQUENCE [LARGE SCALE GENOMIC DNA]</scope>
    <source>
        <strain evidence="3">CCM 8937</strain>
    </source>
</reference>
<dbReference type="SUPFAM" id="SSF47413">
    <property type="entry name" value="lambda repressor-like DNA-binding domains"/>
    <property type="match status" value="1"/>
</dbReference>
<proteinExistence type="predicted"/>
<keyword evidence="3" id="KW-1185">Reference proteome</keyword>
<dbReference type="Gene3D" id="1.25.40.10">
    <property type="entry name" value="Tetratricopeptide repeat domain"/>
    <property type="match status" value="1"/>
</dbReference>
<dbReference type="SMART" id="SM00530">
    <property type="entry name" value="HTH_XRE"/>
    <property type="match status" value="1"/>
</dbReference>
<gene>
    <name evidence="2" type="ORF">ACFQ4R_02395</name>
</gene>
<sequence length="299" mass="34352">MGFMNIERFVLTRKKMGFSQQELAAGICTQATLSRLENNGQIPTMKILIQLCRRLQLTLDELFPKVGVPESQLNQKMDRAEFNFVISEYQAAQKIVDSINEQDAANDEQHWRFLYLRGYLATLLDKPITDALFDFNQILMAAEHAPLIYKLLAHTGCGMAYARHQQIDKADFYFSKVLDQIYQCPTQSTKDVWRVLSIVYNCGDFYGAYKKNYLISDELLHYAISICSDNHVTYYLAKIQYQLALNAIAQAKEPAIVLAHIEDSRAFSRINGNHIMLTQLAELQKKLYPETVLNPETLF</sequence>
<organism evidence="2 3">
    <name type="scientific">Lapidilactobacillus gannanensis</name>
    <dbReference type="NCBI Taxonomy" id="2486002"/>
    <lineage>
        <taxon>Bacteria</taxon>
        <taxon>Bacillati</taxon>
        <taxon>Bacillota</taxon>
        <taxon>Bacilli</taxon>
        <taxon>Lactobacillales</taxon>
        <taxon>Lactobacillaceae</taxon>
        <taxon>Lapidilactobacillus</taxon>
    </lineage>
</organism>
<dbReference type="InterPro" id="IPR001387">
    <property type="entry name" value="Cro/C1-type_HTH"/>
</dbReference>
<dbReference type="EMBL" id="JBHTOH010000015">
    <property type="protein sequence ID" value="MFD1410476.1"/>
    <property type="molecule type" value="Genomic_DNA"/>
</dbReference>
<comment type="caution">
    <text evidence="2">The sequence shown here is derived from an EMBL/GenBank/DDBJ whole genome shotgun (WGS) entry which is preliminary data.</text>
</comment>
<evidence type="ECO:0000313" key="2">
    <source>
        <dbReference type="EMBL" id="MFD1410476.1"/>
    </source>
</evidence>
<accession>A0ABW4BJQ2</accession>
<feature type="domain" description="HTH cro/C1-type" evidence="1">
    <location>
        <begin position="13"/>
        <end position="62"/>
    </location>
</feature>
<evidence type="ECO:0000313" key="3">
    <source>
        <dbReference type="Proteomes" id="UP001597191"/>
    </source>
</evidence>
<name>A0ABW4BJQ2_9LACO</name>
<dbReference type="InterPro" id="IPR011990">
    <property type="entry name" value="TPR-like_helical_dom_sf"/>
</dbReference>
<dbReference type="CDD" id="cd00093">
    <property type="entry name" value="HTH_XRE"/>
    <property type="match status" value="1"/>
</dbReference>
<protein>
    <submittedName>
        <fullName evidence="2">Helix-turn-helix domain-containing protein</fullName>
    </submittedName>
</protein>
<dbReference type="Pfam" id="PF01381">
    <property type="entry name" value="HTH_3"/>
    <property type="match status" value="1"/>
</dbReference>